<keyword evidence="6" id="KW-1185">Reference proteome</keyword>
<reference evidence="6" key="1">
    <citation type="journal article" date="2023" name="Proc. Natl. Acad. Sci. U.S.A.">
        <title>Genomic and structural basis for evolution of tropane alkaloid biosynthesis.</title>
        <authorList>
            <person name="Wanga Y.-J."/>
            <person name="Taina T."/>
            <person name="Yua J.-Y."/>
            <person name="Lia J."/>
            <person name="Xua B."/>
            <person name="Chenc J."/>
            <person name="D'Auriad J.C."/>
            <person name="Huanga J.-P."/>
            <person name="Huanga S.-X."/>
        </authorList>
    </citation>
    <scope>NUCLEOTIDE SEQUENCE [LARGE SCALE GENOMIC DNA]</scope>
    <source>
        <strain evidence="6">cv. KIB-2019</strain>
    </source>
</reference>
<feature type="domain" description="Mediator of RNA polymerase II transcription subunit 25 von Willebrand factor type A" evidence="4">
    <location>
        <begin position="2"/>
        <end position="222"/>
    </location>
</feature>
<proteinExistence type="inferred from homology"/>
<dbReference type="Proteomes" id="UP001152561">
    <property type="component" value="Unassembled WGS sequence"/>
</dbReference>
<accession>A0A9Q1RSX5</accession>
<evidence type="ECO:0000259" key="4">
    <source>
        <dbReference type="Pfam" id="PF11265"/>
    </source>
</evidence>
<comment type="caution">
    <text evidence="5">The sequence shown here is derived from an EMBL/GenBank/DDBJ whole genome shotgun (WGS) entry which is preliminary data.</text>
</comment>
<dbReference type="Pfam" id="PF11265">
    <property type="entry name" value="Med25_VWA"/>
    <property type="match status" value="1"/>
</dbReference>
<evidence type="ECO:0000256" key="2">
    <source>
        <dbReference type="ARBA" id="ARBA00019694"/>
    </source>
</evidence>
<gene>
    <name evidence="5" type="ORF">K7X08_006697</name>
</gene>
<dbReference type="EMBL" id="JAJAGQ010000002">
    <property type="protein sequence ID" value="KAJ8570120.1"/>
    <property type="molecule type" value="Genomic_DNA"/>
</dbReference>
<feature type="compositionally biased region" description="Low complexity" evidence="3">
    <location>
        <begin position="648"/>
        <end position="727"/>
    </location>
</feature>
<evidence type="ECO:0000256" key="3">
    <source>
        <dbReference type="SAM" id="MobiDB-lite"/>
    </source>
</evidence>
<dbReference type="InterPro" id="IPR021419">
    <property type="entry name" value="Mediator_Med25_VWA"/>
</dbReference>
<feature type="region of interest" description="Disordered" evidence="3">
    <location>
        <begin position="648"/>
        <end position="729"/>
    </location>
</feature>
<protein>
    <recommendedName>
        <fullName evidence="2">Mediator of RNA polymerase II transcription subunit 25</fullName>
    </recommendedName>
</protein>
<organism evidence="5 6">
    <name type="scientific">Anisodus acutangulus</name>
    <dbReference type="NCBI Taxonomy" id="402998"/>
    <lineage>
        <taxon>Eukaryota</taxon>
        <taxon>Viridiplantae</taxon>
        <taxon>Streptophyta</taxon>
        <taxon>Embryophyta</taxon>
        <taxon>Tracheophyta</taxon>
        <taxon>Spermatophyta</taxon>
        <taxon>Magnoliopsida</taxon>
        <taxon>eudicotyledons</taxon>
        <taxon>Gunneridae</taxon>
        <taxon>Pentapetalae</taxon>
        <taxon>asterids</taxon>
        <taxon>lamiids</taxon>
        <taxon>Solanales</taxon>
        <taxon>Solanaceae</taxon>
        <taxon>Solanoideae</taxon>
        <taxon>Hyoscyameae</taxon>
        <taxon>Anisodus</taxon>
    </lineage>
</organism>
<dbReference type="GO" id="GO:0016592">
    <property type="term" value="C:mediator complex"/>
    <property type="evidence" value="ECO:0007669"/>
    <property type="project" value="TreeGrafter"/>
</dbReference>
<evidence type="ECO:0000313" key="5">
    <source>
        <dbReference type="EMBL" id="KAJ8570120.1"/>
    </source>
</evidence>
<evidence type="ECO:0000313" key="6">
    <source>
        <dbReference type="Proteomes" id="UP001152561"/>
    </source>
</evidence>
<sequence length="872" mass="95457">MRKQLIVAVEGTAAMGPYWKTIVSDYLEKTIRAFTEADSTEQNPSAGDVELSFVVFNVHSPYSDCMLQRSGWTRDIDMFFQWLSAIHFSGGGFDDAAVTQGLAAALMMYSSLDGSETQENADGRRHCLLVAASNPHPLPVYCHAMQKLELSGNTEAHVSSCLADAETIAHAFPQCFVSLSVICPRKLPKLRAIYNAGKRDPQAADPPVDTSENPNFLVLISENFSEACAVLSHTEMTSLTPNQSLVEMSISSVPPVSGPAVTSNPAVMNQQQISAGNIPAATVNIENTVTSVTGPAPPHQRFASLESASSTSVSEEMVPNNENFKEKTPVVSVMTEFLRPFSGAAGNVRILNGVASAIPDAFAGTGEIAPFAGTGQIAQNSVPASLTSMVASMSGISDLCMSQLLSNTQGCIGAGRQTAPVISQGNLPGSQMVQSGIGMHQNVPSGMGTGTPSGIGTMMPTPGMTQQGQPGMLPLGRNNSTEANTSLSQQQTSAILPSAQSSYAKFWEGDLSGLKRGQHIHITRLEGYKRASASESLPANWPPTMQISGLIKKEHMIEHVRQCTGKVDRVVFRAMERHLFLDQVQEEKYCAVIQLPSQTLLLSVDRHDRLLGLLFPHENTELEPQIPNQQLPAHHPRPEQLLQQRPLPQLQQQQPHRLQLKQQQPHRLQLKQQQPPCLQLKQQQPHRLQLKQQQPHRLQLKQQQPLSLLQQQQQQSLQQLPHQQPPLKRQHNIPLQQQSKVPRIHPQQTPQTQQQQQVLQIQQIEQQQPVVGTAVINQAYMQVTGSLQFISQTQASSSQGLPSTPQESDNAIADAIENDDELDAFVRECGDEFDNAIADAIENDDEVDVFLRECGDEFDNAIAELYQAFKTD</sequence>
<dbReference type="PANTHER" id="PTHR12433:SF11">
    <property type="entry name" value="MEDIATOR OF RNA POLYMERASE II TRANSCRIPTION SUBUNIT 25"/>
    <property type="match status" value="1"/>
</dbReference>
<dbReference type="GO" id="GO:0005667">
    <property type="term" value="C:transcription regulator complex"/>
    <property type="evidence" value="ECO:0007669"/>
    <property type="project" value="TreeGrafter"/>
</dbReference>
<dbReference type="AlphaFoldDB" id="A0A9Q1RSX5"/>
<evidence type="ECO:0000256" key="1">
    <source>
        <dbReference type="ARBA" id="ARBA00009102"/>
    </source>
</evidence>
<name>A0A9Q1RSX5_9SOLA</name>
<dbReference type="GO" id="GO:0045944">
    <property type="term" value="P:positive regulation of transcription by RNA polymerase II"/>
    <property type="evidence" value="ECO:0007669"/>
    <property type="project" value="TreeGrafter"/>
</dbReference>
<dbReference type="PANTHER" id="PTHR12433">
    <property type="entry name" value="MEDIATOR OF RNA POLYMERASE II TRANSCRIPTION SUBUNIT 25"/>
    <property type="match status" value="1"/>
</dbReference>
<dbReference type="OrthoDB" id="7690434at2759"/>
<comment type="similarity">
    <text evidence="1">Belongs to the Mediator complex subunit 25 family.</text>
</comment>